<dbReference type="GeneID" id="8443577"/>
<dbReference type="AlphaFoldDB" id="C4JTP3"/>
<dbReference type="EMBL" id="CH476617">
    <property type="protein sequence ID" value="EEP80990.1"/>
    <property type="molecule type" value="Genomic_DNA"/>
</dbReference>
<organism evidence="2 3">
    <name type="scientific">Uncinocarpus reesii (strain UAMH 1704)</name>
    <dbReference type="NCBI Taxonomy" id="336963"/>
    <lineage>
        <taxon>Eukaryota</taxon>
        <taxon>Fungi</taxon>
        <taxon>Dikarya</taxon>
        <taxon>Ascomycota</taxon>
        <taxon>Pezizomycotina</taxon>
        <taxon>Eurotiomycetes</taxon>
        <taxon>Eurotiomycetidae</taxon>
        <taxon>Onygenales</taxon>
        <taxon>Onygenaceae</taxon>
        <taxon>Uncinocarpus</taxon>
    </lineage>
</organism>
<name>C4JTP3_UNCRE</name>
<feature type="signal peptide" evidence="1">
    <location>
        <begin position="1"/>
        <end position="19"/>
    </location>
</feature>
<evidence type="ECO:0000313" key="2">
    <source>
        <dbReference type="EMBL" id="EEP80990.1"/>
    </source>
</evidence>
<gene>
    <name evidence="2" type="ORF">UREG_05832</name>
</gene>
<evidence type="ECO:0000313" key="3">
    <source>
        <dbReference type="Proteomes" id="UP000002058"/>
    </source>
</evidence>
<evidence type="ECO:0000256" key="1">
    <source>
        <dbReference type="SAM" id="SignalP"/>
    </source>
</evidence>
<proteinExistence type="predicted"/>
<reference evidence="3" key="1">
    <citation type="journal article" date="2009" name="Genome Res.">
        <title>Comparative genomic analyses of the human fungal pathogens Coccidioides and their relatives.</title>
        <authorList>
            <person name="Sharpton T.J."/>
            <person name="Stajich J.E."/>
            <person name="Rounsley S.D."/>
            <person name="Gardner M.J."/>
            <person name="Wortman J.R."/>
            <person name="Jordar V.S."/>
            <person name="Maiti R."/>
            <person name="Kodira C.D."/>
            <person name="Neafsey D.E."/>
            <person name="Zeng Q."/>
            <person name="Hung C.-Y."/>
            <person name="McMahan C."/>
            <person name="Muszewska A."/>
            <person name="Grynberg M."/>
            <person name="Mandel M.A."/>
            <person name="Kellner E.M."/>
            <person name="Barker B.M."/>
            <person name="Galgiani J.N."/>
            <person name="Orbach M.J."/>
            <person name="Kirkland T.N."/>
            <person name="Cole G.T."/>
            <person name="Henn M.R."/>
            <person name="Birren B.W."/>
            <person name="Taylor J.W."/>
        </authorList>
    </citation>
    <scope>NUCLEOTIDE SEQUENCE [LARGE SCALE GENOMIC DNA]</scope>
    <source>
        <strain evidence="3">UAMH 1704</strain>
    </source>
</reference>
<keyword evidence="3" id="KW-1185">Reference proteome</keyword>
<dbReference type="Proteomes" id="UP000002058">
    <property type="component" value="Unassembled WGS sequence"/>
</dbReference>
<dbReference type="RefSeq" id="XP_002585143.1">
    <property type="nucleotide sequence ID" value="XM_002585097.1"/>
</dbReference>
<dbReference type="InParanoid" id="C4JTP3"/>
<sequence>MQPKAFLAFIALFPAIGLAAPFQTGLRVLSENLMSCADVLAERSDADTATNWKRAEANSQVDSRRRLEFERLRGYNKGNTKRADADDVVNMREIQ</sequence>
<keyword evidence="1" id="KW-0732">Signal</keyword>
<dbReference type="KEGG" id="ure:UREG_05832"/>
<dbReference type="HOGENOM" id="CLU_2374336_0_0_1"/>
<protein>
    <submittedName>
        <fullName evidence="2">Uncharacterized protein</fullName>
    </submittedName>
</protein>
<dbReference type="VEuPathDB" id="FungiDB:UREG_05832"/>
<feature type="chain" id="PRO_5002939429" evidence="1">
    <location>
        <begin position="20"/>
        <end position="95"/>
    </location>
</feature>
<accession>C4JTP3</accession>